<dbReference type="EMBL" id="JAHRHJ020000002">
    <property type="protein sequence ID" value="KAH9325510.1"/>
    <property type="molecule type" value="Genomic_DNA"/>
</dbReference>
<reference evidence="2 3" key="1">
    <citation type="journal article" date="2021" name="Nat. Plants">
        <title>The Taxus genome provides insights into paclitaxel biosynthesis.</title>
        <authorList>
            <person name="Xiong X."/>
            <person name="Gou J."/>
            <person name="Liao Q."/>
            <person name="Li Y."/>
            <person name="Zhou Q."/>
            <person name="Bi G."/>
            <person name="Li C."/>
            <person name="Du R."/>
            <person name="Wang X."/>
            <person name="Sun T."/>
            <person name="Guo L."/>
            <person name="Liang H."/>
            <person name="Lu P."/>
            <person name="Wu Y."/>
            <person name="Zhang Z."/>
            <person name="Ro D.K."/>
            <person name="Shang Y."/>
            <person name="Huang S."/>
            <person name="Yan J."/>
        </authorList>
    </citation>
    <scope>NUCLEOTIDE SEQUENCE [LARGE SCALE GENOMIC DNA]</scope>
    <source>
        <strain evidence="2">Ta-2019</strain>
    </source>
</reference>
<feature type="non-terminal residue" evidence="2">
    <location>
        <position position="183"/>
    </location>
</feature>
<feature type="non-terminal residue" evidence="2">
    <location>
        <position position="1"/>
    </location>
</feature>
<accession>A0AA38GP57</accession>
<sequence length="183" mass="20670">GDGELDNYDGEEDFDKEEEESMEQVEETLVLKSYEEQLVNVECDGSVEISSHEGRIPVYGHQVMDEVLDPNYVIYPFTEEITGVPQTQVGGSVKEAGEGVFGDQVDKLARQEDHFEFFSTLEGKKHKDQHFRKTHDGYADYRHPFRGSEVDILNGKLEVFLGPDSTRPLDSSNSDSSDVGWTE</sequence>
<proteinExistence type="predicted"/>
<gene>
    <name evidence="2" type="ORF">KI387_005688</name>
</gene>
<evidence type="ECO:0000256" key="1">
    <source>
        <dbReference type="SAM" id="MobiDB-lite"/>
    </source>
</evidence>
<protein>
    <submittedName>
        <fullName evidence="2">Uncharacterized protein</fullName>
    </submittedName>
</protein>
<dbReference type="Proteomes" id="UP000824469">
    <property type="component" value="Unassembled WGS sequence"/>
</dbReference>
<organism evidence="2 3">
    <name type="scientific">Taxus chinensis</name>
    <name type="common">Chinese yew</name>
    <name type="synonym">Taxus wallichiana var. chinensis</name>
    <dbReference type="NCBI Taxonomy" id="29808"/>
    <lineage>
        <taxon>Eukaryota</taxon>
        <taxon>Viridiplantae</taxon>
        <taxon>Streptophyta</taxon>
        <taxon>Embryophyta</taxon>
        <taxon>Tracheophyta</taxon>
        <taxon>Spermatophyta</taxon>
        <taxon>Pinopsida</taxon>
        <taxon>Pinidae</taxon>
        <taxon>Conifers II</taxon>
        <taxon>Cupressales</taxon>
        <taxon>Taxaceae</taxon>
        <taxon>Taxus</taxon>
    </lineage>
</organism>
<dbReference type="AlphaFoldDB" id="A0AA38GP57"/>
<name>A0AA38GP57_TAXCH</name>
<keyword evidence="3" id="KW-1185">Reference proteome</keyword>
<evidence type="ECO:0000313" key="3">
    <source>
        <dbReference type="Proteomes" id="UP000824469"/>
    </source>
</evidence>
<feature type="compositionally biased region" description="Polar residues" evidence="1">
    <location>
        <begin position="168"/>
        <end position="183"/>
    </location>
</feature>
<comment type="caution">
    <text evidence="2">The sequence shown here is derived from an EMBL/GenBank/DDBJ whole genome shotgun (WGS) entry which is preliminary data.</text>
</comment>
<feature type="region of interest" description="Disordered" evidence="1">
    <location>
        <begin position="163"/>
        <end position="183"/>
    </location>
</feature>
<evidence type="ECO:0000313" key="2">
    <source>
        <dbReference type="EMBL" id="KAH9325510.1"/>
    </source>
</evidence>
<feature type="region of interest" description="Disordered" evidence="1">
    <location>
        <begin position="1"/>
        <end position="24"/>
    </location>
</feature>